<dbReference type="Proteomes" id="UP000677812">
    <property type="component" value="Unassembled WGS sequence"/>
</dbReference>
<comment type="catalytic activity">
    <reaction evidence="9">
        <text>Typically cleaves a -Gly-|-Phe- bond to release an N-terminal, basic peptide of 5-8 residues from type IV prepilin, and then N-methylates the new N-terminal amino group, the methyl donor being S-adenosyl-L-methionine.</text>
        <dbReference type="EC" id="3.4.23.43"/>
    </reaction>
</comment>
<gene>
    <name evidence="13" type="ORF">KB213_11070</name>
</gene>
<feature type="transmembrane region" description="Helical" evidence="10">
    <location>
        <begin position="121"/>
        <end position="139"/>
    </location>
</feature>
<dbReference type="PRINTS" id="PR00864">
    <property type="entry name" value="PREPILNPTASE"/>
</dbReference>
<feature type="transmembrane region" description="Helical" evidence="10">
    <location>
        <begin position="220"/>
        <end position="244"/>
    </location>
</feature>
<evidence type="ECO:0000256" key="5">
    <source>
        <dbReference type="ARBA" id="ARBA00022692"/>
    </source>
</evidence>
<comment type="subcellular location">
    <subcellularLocation>
        <location evidence="1">Cell inner membrane</location>
        <topology evidence="1">Multi-pass membrane protein</topology>
    </subcellularLocation>
    <subcellularLocation>
        <location evidence="9">Cell membrane</location>
        <topology evidence="9">Multi-pass membrane protein</topology>
    </subcellularLocation>
</comment>
<evidence type="ECO:0000256" key="1">
    <source>
        <dbReference type="ARBA" id="ARBA00004429"/>
    </source>
</evidence>
<dbReference type="Gene3D" id="1.20.120.1220">
    <property type="match status" value="1"/>
</dbReference>
<evidence type="ECO:0000256" key="2">
    <source>
        <dbReference type="ARBA" id="ARBA00005801"/>
    </source>
</evidence>
<comment type="similarity">
    <text evidence="2 8">Belongs to the peptidase A24 family.</text>
</comment>
<keyword evidence="9" id="KW-0645">Protease</keyword>
<feature type="domain" description="Prepilin type IV endopeptidase peptidase" evidence="11">
    <location>
        <begin position="125"/>
        <end position="242"/>
    </location>
</feature>
<keyword evidence="7 10" id="KW-0472">Membrane</keyword>
<reference evidence="13 14" key="1">
    <citation type="submission" date="2021-04" db="EMBL/GenBank/DDBJ databases">
        <title>The complete genome sequence of Neokomagataea sp. TBRC 2177.</title>
        <authorList>
            <person name="Charoenyingcharoen P."/>
            <person name="Yukphan P."/>
        </authorList>
    </citation>
    <scope>NUCLEOTIDE SEQUENCE [LARGE SCALE GENOMIC DNA]</scope>
    <source>
        <strain evidence="13 14">TBRC 2177</strain>
    </source>
</reference>
<evidence type="ECO:0000313" key="14">
    <source>
        <dbReference type="Proteomes" id="UP000677812"/>
    </source>
</evidence>
<evidence type="ECO:0000259" key="12">
    <source>
        <dbReference type="Pfam" id="PF06750"/>
    </source>
</evidence>
<organism evidence="13 14">
    <name type="scientific">Neokomagataea anthophila</name>
    <dbReference type="NCBI Taxonomy" id="2826925"/>
    <lineage>
        <taxon>Bacteria</taxon>
        <taxon>Pseudomonadati</taxon>
        <taxon>Pseudomonadota</taxon>
        <taxon>Alphaproteobacteria</taxon>
        <taxon>Acetobacterales</taxon>
        <taxon>Acetobacteraceae</taxon>
        <taxon>Neokomagataea</taxon>
    </lineage>
</organism>
<feature type="transmembrane region" description="Helical" evidence="10">
    <location>
        <begin position="151"/>
        <end position="175"/>
    </location>
</feature>
<feature type="transmembrane region" description="Helical" evidence="10">
    <location>
        <begin position="256"/>
        <end position="276"/>
    </location>
</feature>
<evidence type="ECO:0000256" key="6">
    <source>
        <dbReference type="ARBA" id="ARBA00022989"/>
    </source>
</evidence>
<evidence type="ECO:0000259" key="11">
    <source>
        <dbReference type="Pfam" id="PF01478"/>
    </source>
</evidence>
<evidence type="ECO:0000256" key="8">
    <source>
        <dbReference type="RuleBase" id="RU003793"/>
    </source>
</evidence>
<keyword evidence="9" id="KW-0511">Multifunctional enzyme</keyword>
<dbReference type="InterPro" id="IPR010627">
    <property type="entry name" value="Prepilin_pept_A24_N"/>
</dbReference>
<dbReference type="Pfam" id="PF01478">
    <property type="entry name" value="Peptidase_A24"/>
    <property type="match status" value="1"/>
</dbReference>
<keyword evidence="14" id="KW-1185">Reference proteome</keyword>
<evidence type="ECO:0000256" key="4">
    <source>
        <dbReference type="ARBA" id="ARBA00022519"/>
    </source>
</evidence>
<keyword evidence="5 9" id="KW-0812">Transmembrane</keyword>
<keyword evidence="9" id="KW-0489">Methyltransferase</keyword>
<dbReference type="EC" id="3.4.23.43" evidence="9"/>
<keyword evidence="4" id="KW-0997">Cell inner membrane</keyword>
<feature type="transmembrane region" description="Helical" evidence="10">
    <location>
        <begin position="181"/>
        <end position="199"/>
    </location>
</feature>
<dbReference type="InterPro" id="IPR050882">
    <property type="entry name" value="Prepilin_peptidase/N-MTase"/>
</dbReference>
<name>A0ABS5E9K4_9PROT</name>
<dbReference type="Pfam" id="PF06750">
    <property type="entry name" value="A24_N_bact"/>
    <property type="match status" value="1"/>
</dbReference>
<sequence>MSIIHVPTHWPLMALSIETLWPFMLISPIIGSFLGVLINRIPNKRAFIVGRSHCDTCHSPLRPWEMVPILSYLRQRGRCQHCQHPIDPFHFYIELIACGVPLSAWIIAISTTPTLPSSLDLVWTCILGWGLLALSWIDLRCFRLPDSLTLPLLLLGLLNGTWSDAVLSNGLSWFGDTLMDHLEGCFLGYTLFAGIAWLYKALKGRAGLGAGDAKLLAAGGAWLGMSAVPHIILYAALLGIAHMLTNRVLKHDTKTWSKAIPFGPSLALAIWWIRLISNQTL</sequence>
<feature type="domain" description="Prepilin peptidase A24 N-terminal" evidence="12">
    <location>
        <begin position="26"/>
        <end position="99"/>
    </location>
</feature>
<comment type="caution">
    <text evidence="13">The sequence shown here is derived from an EMBL/GenBank/DDBJ whole genome shotgun (WGS) entry which is preliminary data.</text>
</comment>
<dbReference type="InterPro" id="IPR014032">
    <property type="entry name" value="Peptidase_A24A_bac"/>
</dbReference>
<keyword evidence="6 10" id="KW-1133">Transmembrane helix</keyword>
<keyword evidence="3" id="KW-1003">Cell membrane</keyword>
<proteinExistence type="inferred from homology"/>
<dbReference type="RefSeq" id="WP_211683118.1">
    <property type="nucleotide sequence ID" value="NZ_JAGRQH010000010.1"/>
</dbReference>
<evidence type="ECO:0000256" key="3">
    <source>
        <dbReference type="ARBA" id="ARBA00022475"/>
    </source>
</evidence>
<dbReference type="InterPro" id="IPR000045">
    <property type="entry name" value="Prepilin_IV_endopep_pep"/>
</dbReference>
<evidence type="ECO:0000256" key="9">
    <source>
        <dbReference type="RuleBase" id="RU003794"/>
    </source>
</evidence>
<evidence type="ECO:0000256" key="7">
    <source>
        <dbReference type="ARBA" id="ARBA00023136"/>
    </source>
</evidence>
<evidence type="ECO:0000256" key="10">
    <source>
        <dbReference type="SAM" id="Phobius"/>
    </source>
</evidence>
<dbReference type="PANTHER" id="PTHR30487:SF0">
    <property type="entry name" value="PREPILIN LEADER PEPTIDASE_N-METHYLTRANSFERASE-RELATED"/>
    <property type="match status" value="1"/>
</dbReference>
<keyword evidence="9" id="KW-0808">Transferase</keyword>
<evidence type="ECO:0000313" key="13">
    <source>
        <dbReference type="EMBL" id="MBR0560590.1"/>
    </source>
</evidence>
<dbReference type="EMBL" id="JAGRQH010000010">
    <property type="protein sequence ID" value="MBR0560590.1"/>
    <property type="molecule type" value="Genomic_DNA"/>
</dbReference>
<dbReference type="EC" id="2.1.1.-" evidence="9"/>
<dbReference type="PANTHER" id="PTHR30487">
    <property type="entry name" value="TYPE 4 PREPILIN-LIKE PROTEINS LEADER PEPTIDE-PROCESSING ENZYME"/>
    <property type="match status" value="1"/>
</dbReference>
<feature type="transmembrane region" description="Helical" evidence="10">
    <location>
        <begin position="20"/>
        <end position="38"/>
    </location>
</feature>
<comment type="function">
    <text evidence="9">Plays an essential role in type IV pili and type II pseudopili formation by proteolytically removing the leader sequence from substrate proteins and subsequently monomethylating the alpha-amino group of the newly exposed N-terminal phenylalanine.</text>
</comment>
<protein>
    <recommendedName>
        <fullName evidence="9">Prepilin leader peptidase/N-methyltransferase</fullName>
        <ecNumber evidence="9">2.1.1.-</ecNumber>
        <ecNumber evidence="9">3.4.23.43</ecNumber>
    </recommendedName>
</protein>
<keyword evidence="9" id="KW-0378">Hydrolase</keyword>
<feature type="transmembrane region" description="Helical" evidence="10">
    <location>
        <begin position="91"/>
        <end position="109"/>
    </location>
</feature>
<accession>A0ABS5E9K4</accession>